<keyword evidence="8 13" id="KW-0413">Isomerase</keyword>
<accession>A0A7Z0AB89</accession>
<dbReference type="Pfam" id="PF01370">
    <property type="entry name" value="Epimerase"/>
    <property type="match status" value="1"/>
</dbReference>
<evidence type="ECO:0000313" key="14">
    <source>
        <dbReference type="Proteomes" id="UP000539111"/>
    </source>
</evidence>
<evidence type="ECO:0000259" key="12">
    <source>
        <dbReference type="Pfam" id="PF01370"/>
    </source>
</evidence>
<dbReference type="GO" id="GO:0003978">
    <property type="term" value="F:UDP-glucose 4-epimerase activity"/>
    <property type="evidence" value="ECO:0007669"/>
    <property type="project" value="UniProtKB-EC"/>
</dbReference>
<comment type="cofactor">
    <cofactor evidence="2">
        <name>NAD(+)</name>
        <dbReference type="ChEBI" id="CHEBI:57540"/>
    </cofactor>
</comment>
<dbReference type="PANTHER" id="PTHR43725">
    <property type="entry name" value="UDP-GLUCOSE 4-EPIMERASE"/>
    <property type="match status" value="1"/>
</dbReference>
<dbReference type="RefSeq" id="WP_179425841.1">
    <property type="nucleotide sequence ID" value="NZ_JACBZP010000001.1"/>
</dbReference>
<dbReference type="NCBIfam" id="TIGR01179">
    <property type="entry name" value="galE"/>
    <property type="match status" value="1"/>
</dbReference>
<dbReference type="UniPathway" id="UPA00214"/>
<keyword evidence="14" id="KW-1185">Reference proteome</keyword>
<dbReference type="Proteomes" id="UP000539111">
    <property type="component" value="Unassembled WGS sequence"/>
</dbReference>
<dbReference type="Gene3D" id="3.40.50.720">
    <property type="entry name" value="NAD(P)-binding Rossmann-like Domain"/>
    <property type="match status" value="1"/>
</dbReference>
<sequence length="315" mass="34317">MTVLLTGGAGYIGAHVARLLKERDFDVVVVDDLTTGDSERIAGTDVVSFDLSADAAANDLSQIMKSRDITSVVHVAGKKQVGESVNNPTWYYRQNVHSMTNLLTAMQVNCVERLVFSSSAAVYGMPDVEEVDERVECSPINPYGQSKLVCEWMSRNAALAWGLRVANLRYFNVAGSGWSELKDPSALNLIPIVLKSLVEHRQPVVFGSNYPTPDGTCIRDYVHVLDLAAAHIDALEYLDRPDRSYDTFNVGTGTGASVYEVVNTISSHVGRKIQPVVDGRRAGDPARLIANVARIQNELGWKASYGLSEIISSAI</sequence>
<evidence type="ECO:0000256" key="3">
    <source>
        <dbReference type="ARBA" id="ARBA00004947"/>
    </source>
</evidence>
<gene>
    <name evidence="13" type="ORF">BJY26_000769</name>
</gene>
<keyword evidence="7" id="KW-0520">NAD</keyword>
<proteinExistence type="inferred from homology"/>
<evidence type="ECO:0000256" key="5">
    <source>
        <dbReference type="ARBA" id="ARBA00013189"/>
    </source>
</evidence>
<protein>
    <recommendedName>
        <fullName evidence="6">UDP-glucose 4-epimerase</fullName>
        <ecNumber evidence="5">5.1.3.2</ecNumber>
    </recommendedName>
    <alternativeName>
        <fullName evidence="11">Galactowaldenase</fullName>
    </alternativeName>
    <alternativeName>
        <fullName evidence="10">UDP-galactose 4-epimerase</fullName>
    </alternativeName>
</protein>
<dbReference type="InterPro" id="IPR001509">
    <property type="entry name" value="Epimerase_deHydtase"/>
</dbReference>
<dbReference type="EC" id="5.1.3.2" evidence="5"/>
<comment type="pathway">
    <text evidence="3">Carbohydrate metabolism; galactose metabolism.</text>
</comment>
<evidence type="ECO:0000313" key="13">
    <source>
        <dbReference type="EMBL" id="NYI66463.1"/>
    </source>
</evidence>
<evidence type="ECO:0000256" key="6">
    <source>
        <dbReference type="ARBA" id="ARBA00018569"/>
    </source>
</evidence>
<evidence type="ECO:0000256" key="2">
    <source>
        <dbReference type="ARBA" id="ARBA00001911"/>
    </source>
</evidence>
<dbReference type="GO" id="GO:0033499">
    <property type="term" value="P:galactose catabolic process via UDP-galactose, Leloir pathway"/>
    <property type="evidence" value="ECO:0007669"/>
    <property type="project" value="TreeGrafter"/>
</dbReference>
<dbReference type="InterPro" id="IPR005886">
    <property type="entry name" value="UDP_G4E"/>
</dbReference>
<keyword evidence="9" id="KW-0119">Carbohydrate metabolism</keyword>
<evidence type="ECO:0000256" key="11">
    <source>
        <dbReference type="ARBA" id="ARBA00033067"/>
    </source>
</evidence>
<dbReference type="PANTHER" id="PTHR43725:SF53">
    <property type="entry name" value="UDP-ARABINOSE 4-EPIMERASE 1"/>
    <property type="match status" value="1"/>
</dbReference>
<dbReference type="EMBL" id="JACBZP010000001">
    <property type="protein sequence ID" value="NYI66463.1"/>
    <property type="molecule type" value="Genomic_DNA"/>
</dbReference>
<organism evidence="13 14">
    <name type="scientific">Spelaeicoccus albus</name>
    <dbReference type="NCBI Taxonomy" id="1280376"/>
    <lineage>
        <taxon>Bacteria</taxon>
        <taxon>Bacillati</taxon>
        <taxon>Actinomycetota</taxon>
        <taxon>Actinomycetes</taxon>
        <taxon>Micrococcales</taxon>
        <taxon>Brevibacteriaceae</taxon>
        <taxon>Spelaeicoccus</taxon>
    </lineage>
</organism>
<evidence type="ECO:0000256" key="10">
    <source>
        <dbReference type="ARBA" id="ARBA00031367"/>
    </source>
</evidence>
<comment type="similarity">
    <text evidence="4">Belongs to the NAD(P)-dependent epimerase/dehydratase family.</text>
</comment>
<comment type="catalytic activity">
    <reaction evidence="1">
        <text>UDP-alpha-D-glucose = UDP-alpha-D-galactose</text>
        <dbReference type="Rhea" id="RHEA:22168"/>
        <dbReference type="ChEBI" id="CHEBI:58885"/>
        <dbReference type="ChEBI" id="CHEBI:66914"/>
        <dbReference type="EC" id="5.1.3.2"/>
    </reaction>
</comment>
<evidence type="ECO:0000256" key="8">
    <source>
        <dbReference type="ARBA" id="ARBA00023235"/>
    </source>
</evidence>
<name>A0A7Z0AB89_9MICO</name>
<dbReference type="AlphaFoldDB" id="A0A7Z0AB89"/>
<feature type="domain" description="NAD-dependent epimerase/dehydratase" evidence="12">
    <location>
        <begin position="3"/>
        <end position="251"/>
    </location>
</feature>
<dbReference type="InterPro" id="IPR036291">
    <property type="entry name" value="NAD(P)-bd_dom_sf"/>
</dbReference>
<evidence type="ECO:0000256" key="7">
    <source>
        <dbReference type="ARBA" id="ARBA00023027"/>
    </source>
</evidence>
<evidence type="ECO:0000256" key="1">
    <source>
        <dbReference type="ARBA" id="ARBA00000083"/>
    </source>
</evidence>
<evidence type="ECO:0000256" key="9">
    <source>
        <dbReference type="ARBA" id="ARBA00023277"/>
    </source>
</evidence>
<dbReference type="SUPFAM" id="SSF51735">
    <property type="entry name" value="NAD(P)-binding Rossmann-fold domains"/>
    <property type="match status" value="1"/>
</dbReference>
<evidence type="ECO:0000256" key="4">
    <source>
        <dbReference type="ARBA" id="ARBA00007637"/>
    </source>
</evidence>
<comment type="caution">
    <text evidence="13">The sequence shown here is derived from an EMBL/GenBank/DDBJ whole genome shotgun (WGS) entry which is preliminary data.</text>
</comment>
<reference evidence="13 14" key="1">
    <citation type="submission" date="2020-07" db="EMBL/GenBank/DDBJ databases">
        <title>Sequencing the genomes of 1000 actinobacteria strains.</title>
        <authorList>
            <person name="Klenk H.-P."/>
        </authorList>
    </citation>
    <scope>NUCLEOTIDE SEQUENCE [LARGE SCALE GENOMIC DNA]</scope>
    <source>
        <strain evidence="13 14">DSM 26341</strain>
    </source>
</reference>
<dbReference type="Gene3D" id="3.90.25.10">
    <property type="entry name" value="UDP-galactose 4-epimerase, domain 1"/>
    <property type="match status" value="1"/>
</dbReference>